<keyword evidence="4" id="KW-1185">Reference proteome</keyword>
<dbReference type="InterPro" id="IPR043129">
    <property type="entry name" value="ATPase_NBD"/>
</dbReference>
<gene>
    <name evidence="3" type="ORF">AABB92_22525</name>
</gene>
<dbReference type="InterPro" id="IPR009440">
    <property type="entry name" value="ParM/StbA_N"/>
</dbReference>
<dbReference type="Pfam" id="PF21522">
    <property type="entry name" value="MreB-like_C"/>
    <property type="match status" value="1"/>
</dbReference>
<dbReference type="Gene3D" id="3.30.420.40">
    <property type="match status" value="2"/>
</dbReference>
<evidence type="ECO:0000259" key="2">
    <source>
        <dbReference type="Pfam" id="PF21522"/>
    </source>
</evidence>
<evidence type="ECO:0000313" key="4">
    <source>
        <dbReference type="Proteomes" id="UP001468095"/>
    </source>
</evidence>
<name>A0ABU9MR92_9GAMM</name>
<dbReference type="InterPro" id="IPR049067">
    <property type="entry name" value="MreB-like_C"/>
</dbReference>
<feature type="domain" description="Plasmid segregation protein ParM/StbA N-terminal" evidence="1">
    <location>
        <begin position="8"/>
        <end position="172"/>
    </location>
</feature>
<reference evidence="3 4" key="1">
    <citation type="submission" date="2024-04" db="EMBL/GenBank/DDBJ databases">
        <authorList>
            <person name="Suleimanova A.D."/>
            <person name="Pudova D.S."/>
            <person name="Shagimardanova E.I."/>
            <person name="Sharipova M.R."/>
        </authorList>
    </citation>
    <scope>NUCLEOTIDE SEQUENCE [LARGE SCALE GENOMIC DNA]</scope>
    <source>
        <strain evidence="3 4">3.1</strain>
    </source>
</reference>
<sequence length="375" mass="40541">MTKNKAVLVAVDAGSGNIALTYADEVSGRWITSVTPSLILEGHQQSFAAESQSTWLTTDASGKERAYTVMKKGYDLYDTCDPNYQVSPAHRVLIADALNRAGLGGRDVIIGETLPVNQFYSAMGVINEARIREKVASLKTPVTNYRDGSEPANIIHVEVFPEAVPAIVSAQADNPELADAEQTLVVDLGRFTCDIALVDKDLMPVKKASYEHGVQKMIERVHALLPEFEEKLGKSFGASDLSVDSVDAIIRQGYIGSRLESAKSKRIDISEVIDQAASELAEKIWQDVRALHRNTRDVDVVLVVGGGANYIAGKLPGLTDHTADWHDVVVVPNNPEMAIARGVYLALQASEADILADINSAASVSDIRSRTNEKG</sequence>
<proteinExistence type="predicted"/>
<accession>A0ABU9MR92</accession>
<dbReference type="Pfam" id="PF06406">
    <property type="entry name" value="StbA_N"/>
    <property type="match status" value="1"/>
</dbReference>
<dbReference type="RefSeq" id="WP_031378177.1">
    <property type="nucleotide sequence ID" value="NZ_JBCGBG010000011.1"/>
</dbReference>
<comment type="caution">
    <text evidence="3">The sequence shown here is derived from an EMBL/GenBank/DDBJ whole genome shotgun (WGS) entry which is preliminary data.</text>
</comment>
<feature type="domain" description="Actin homologue MreB-like C-terminal" evidence="2">
    <location>
        <begin position="185"/>
        <end position="315"/>
    </location>
</feature>
<dbReference type="InterPro" id="IPR056367">
    <property type="entry name" value="ASKHA_NBD_ParM_R1-like"/>
</dbReference>
<organism evidence="3 4">
    <name type="scientific">Pantoea brenneri</name>
    <dbReference type="NCBI Taxonomy" id="472694"/>
    <lineage>
        <taxon>Bacteria</taxon>
        <taxon>Pseudomonadati</taxon>
        <taxon>Pseudomonadota</taxon>
        <taxon>Gammaproteobacteria</taxon>
        <taxon>Enterobacterales</taxon>
        <taxon>Erwiniaceae</taxon>
        <taxon>Pantoea</taxon>
    </lineage>
</organism>
<dbReference type="Proteomes" id="UP001468095">
    <property type="component" value="Unassembled WGS sequence"/>
</dbReference>
<dbReference type="SUPFAM" id="SSF53067">
    <property type="entry name" value="Actin-like ATPase domain"/>
    <property type="match status" value="2"/>
</dbReference>
<protein>
    <submittedName>
        <fullName evidence="3">ParM/StbA family protein</fullName>
    </submittedName>
</protein>
<evidence type="ECO:0000259" key="1">
    <source>
        <dbReference type="Pfam" id="PF06406"/>
    </source>
</evidence>
<evidence type="ECO:0000313" key="3">
    <source>
        <dbReference type="EMBL" id="MEL7698417.1"/>
    </source>
</evidence>
<dbReference type="EMBL" id="JBCGBG010000011">
    <property type="protein sequence ID" value="MEL7698417.1"/>
    <property type="molecule type" value="Genomic_DNA"/>
</dbReference>
<dbReference type="CDD" id="cd24022">
    <property type="entry name" value="ASKHA_NBD_ParM_R1-like"/>
    <property type="match status" value="1"/>
</dbReference>